<evidence type="ECO:0000256" key="10">
    <source>
        <dbReference type="ARBA" id="ARBA00023242"/>
    </source>
</evidence>
<keyword evidence="5 11" id="KW-0863">Zinc-finger</keyword>
<evidence type="ECO:0000256" key="9">
    <source>
        <dbReference type="ARBA" id="ARBA00023163"/>
    </source>
</evidence>
<feature type="domain" description="C2H2-type" evidence="13">
    <location>
        <begin position="280"/>
        <end position="307"/>
    </location>
</feature>
<dbReference type="SUPFAM" id="SSF57667">
    <property type="entry name" value="beta-beta-alpha zinc fingers"/>
    <property type="match status" value="2"/>
</dbReference>
<evidence type="ECO:0000259" key="13">
    <source>
        <dbReference type="PROSITE" id="PS50157"/>
    </source>
</evidence>
<dbReference type="GO" id="GO:0003677">
    <property type="term" value="F:DNA binding"/>
    <property type="evidence" value="ECO:0007669"/>
    <property type="project" value="UniProtKB-KW"/>
</dbReference>
<dbReference type="InterPro" id="IPR036236">
    <property type="entry name" value="Znf_C2H2_sf"/>
</dbReference>
<dbReference type="GO" id="GO:0005634">
    <property type="term" value="C:nucleus"/>
    <property type="evidence" value="ECO:0007669"/>
    <property type="project" value="UniProtKB-SubCell"/>
</dbReference>
<dbReference type="GO" id="GO:0010468">
    <property type="term" value="P:regulation of gene expression"/>
    <property type="evidence" value="ECO:0007669"/>
    <property type="project" value="EnsemblMetazoa"/>
</dbReference>
<feature type="compositionally biased region" description="Basic and acidic residues" evidence="12">
    <location>
        <begin position="127"/>
        <end position="136"/>
    </location>
</feature>
<evidence type="ECO:0000313" key="15">
    <source>
        <dbReference type="Proteomes" id="UP000827892"/>
    </source>
</evidence>
<name>A0AAE9D2C2_CAEBR</name>
<keyword evidence="10" id="KW-0539">Nucleus</keyword>
<keyword evidence="8" id="KW-0238">DNA-binding</keyword>
<evidence type="ECO:0000256" key="6">
    <source>
        <dbReference type="ARBA" id="ARBA00022833"/>
    </source>
</evidence>
<evidence type="ECO:0000256" key="11">
    <source>
        <dbReference type="PROSITE-ProRule" id="PRU00042"/>
    </source>
</evidence>
<keyword evidence="6" id="KW-0862">Zinc</keyword>
<evidence type="ECO:0000313" key="14">
    <source>
        <dbReference type="EMBL" id="ULT92762.1"/>
    </source>
</evidence>
<keyword evidence="4" id="KW-0677">Repeat</keyword>
<evidence type="ECO:0000256" key="2">
    <source>
        <dbReference type="ARBA" id="ARBA00006991"/>
    </source>
</evidence>
<evidence type="ECO:0000256" key="7">
    <source>
        <dbReference type="ARBA" id="ARBA00023015"/>
    </source>
</evidence>
<dbReference type="OMA" id="KPYPCEW"/>
<accession>A0AAE9D2C2</accession>
<dbReference type="InterPro" id="IPR013087">
    <property type="entry name" value="Znf_C2H2_type"/>
</dbReference>
<feature type="compositionally biased region" description="Basic and acidic residues" evidence="12">
    <location>
        <begin position="175"/>
        <end position="202"/>
    </location>
</feature>
<dbReference type="SMART" id="SM00355">
    <property type="entry name" value="ZnF_C2H2"/>
    <property type="match status" value="3"/>
</dbReference>
<evidence type="ECO:0000256" key="12">
    <source>
        <dbReference type="SAM" id="MobiDB-lite"/>
    </source>
</evidence>
<feature type="domain" description="C2H2-type" evidence="13">
    <location>
        <begin position="250"/>
        <end position="279"/>
    </location>
</feature>
<dbReference type="PANTHER" id="PTHR23235:SF62">
    <property type="entry name" value="KRUPPEL-LIKE FACTOR 2"/>
    <property type="match status" value="1"/>
</dbReference>
<gene>
    <name evidence="14" type="ORF">L3Y34_010095</name>
</gene>
<dbReference type="Pfam" id="PF00096">
    <property type="entry name" value="zf-C2H2"/>
    <property type="match status" value="3"/>
</dbReference>
<feature type="compositionally biased region" description="Polar residues" evidence="12">
    <location>
        <begin position="139"/>
        <end position="149"/>
    </location>
</feature>
<protein>
    <recommendedName>
        <fullName evidence="13">C2H2-type domain-containing protein</fullName>
    </recommendedName>
</protein>
<evidence type="ECO:0000256" key="5">
    <source>
        <dbReference type="ARBA" id="ARBA00022771"/>
    </source>
</evidence>
<comment type="subcellular location">
    <subcellularLocation>
        <location evidence="1">Nucleus</location>
    </subcellularLocation>
</comment>
<feature type="domain" description="C2H2-type" evidence="13">
    <location>
        <begin position="220"/>
        <end position="249"/>
    </location>
</feature>
<evidence type="ECO:0000256" key="8">
    <source>
        <dbReference type="ARBA" id="ARBA00023125"/>
    </source>
</evidence>
<keyword evidence="7" id="KW-0805">Transcription regulation</keyword>
<dbReference type="PROSITE" id="PS00028">
    <property type="entry name" value="ZINC_FINGER_C2H2_1"/>
    <property type="match status" value="3"/>
</dbReference>
<dbReference type="FunFam" id="3.30.160.60:FF:000018">
    <property type="entry name" value="Krueppel-like factor 15"/>
    <property type="match status" value="1"/>
</dbReference>
<dbReference type="PROSITE" id="PS50157">
    <property type="entry name" value="ZINC_FINGER_C2H2_2"/>
    <property type="match status" value="3"/>
</dbReference>
<dbReference type="AlphaFoldDB" id="A0AAE9D2C2"/>
<dbReference type="GO" id="GO:0008270">
    <property type="term" value="F:zinc ion binding"/>
    <property type="evidence" value="ECO:0007669"/>
    <property type="project" value="UniProtKB-KW"/>
</dbReference>
<dbReference type="EMBL" id="CP090895">
    <property type="protein sequence ID" value="ULT92762.1"/>
    <property type="molecule type" value="Genomic_DNA"/>
</dbReference>
<dbReference type="Proteomes" id="UP000827892">
    <property type="component" value="Chromosome V"/>
</dbReference>
<proteinExistence type="inferred from homology"/>
<feature type="region of interest" description="Disordered" evidence="12">
    <location>
        <begin position="105"/>
        <end position="152"/>
    </location>
</feature>
<evidence type="ECO:0000256" key="1">
    <source>
        <dbReference type="ARBA" id="ARBA00004123"/>
    </source>
</evidence>
<feature type="region of interest" description="Disordered" evidence="12">
    <location>
        <begin position="172"/>
        <end position="211"/>
    </location>
</feature>
<comment type="similarity">
    <text evidence="2">Belongs to the krueppel C2H2-type zinc-finger protein family.</text>
</comment>
<dbReference type="FunFam" id="3.30.160.60:FF:004254">
    <property type="match status" value="1"/>
</dbReference>
<sequence length="325" mass="37834">MYSSIVPSSSHGYYHNQHHQHHQYQNYQQSFHQQNHFGNGSPGGSSQGYANPGAPVINVHNYHFHTGPVNNQVIEQHYNHHNHHQNHQNHQTQMNQFEENIQNMDQQTPFDPPFTPANNNQTNFPVDPRDHQEQPLDHTASSGSESSTPFHYDQKLFIPSPAASVSSYSYSSDLSVKEEEDPRIPLKDRGRVYHPQSTEKPKKVPSKRRDKATLDRLRVHKCLYTGCGKIYTKSSHLTAHERVHSGEKPYPCEWPGCSWRFARSDELTRHYRKHTGAKPFACKECSRKFSRSDHLQLHMKRHEPDGMMMIQEEDFKDFKNFIDFV</sequence>
<dbReference type="PANTHER" id="PTHR23235">
    <property type="entry name" value="KRUEPPEL-LIKE TRANSCRIPTION FACTOR"/>
    <property type="match status" value="1"/>
</dbReference>
<keyword evidence="9" id="KW-0804">Transcription</keyword>
<dbReference type="FunFam" id="3.30.160.60:FF:002639">
    <property type="entry name" value="Kruppel-Like Factor (Zinc finger protein)"/>
    <property type="match status" value="1"/>
</dbReference>
<evidence type="ECO:0000256" key="3">
    <source>
        <dbReference type="ARBA" id="ARBA00022723"/>
    </source>
</evidence>
<evidence type="ECO:0000256" key="4">
    <source>
        <dbReference type="ARBA" id="ARBA00022737"/>
    </source>
</evidence>
<feature type="compositionally biased region" description="Low complexity" evidence="12">
    <location>
        <begin position="23"/>
        <end position="36"/>
    </location>
</feature>
<organism evidence="14 15">
    <name type="scientific">Caenorhabditis briggsae</name>
    <dbReference type="NCBI Taxonomy" id="6238"/>
    <lineage>
        <taxon>Eukaryota</taxon>
        <taxon>Metazoa</taxon>
        <taxon>Ecdysozoa</taxon>
        <taxon>Nematoda</taxon>
        <taxon>Chromadorea</taxon>
        <taxon>Rhabditida</taxon>
        <taxon>Rhabditina</taxon>
        <taxon>Rhabditomorpha</taxon>
        <taxon>Rhabditoidea</taxon>
        <taxon>Rhabditidae</taxon>
        <taxon>Peloderinae</taxon>
        <taxon>Caenorhabditis</taxon>
    </lineage>
</organism>
<dbReference type="Gene3D" id="3.30.160.60">
    <property type="entry name" value="Classic Zinc Finger"/>
    <property type="match status" value="3"/>
</dbReference>
<feature type="region of interest" description="Disordered" evidence="12">
    <location>
        <begin position="1"/>
        <end position="54"/>
    </location>
</feature>
<reference evidence="14 15" key="1">
    <citation type="submission" date="2022-02" db="EMBL/GenBank/DDBJ databases">
        <title>Chromosome-level reference genomes for two strains of Caenorhabditis briggsae: an improved platform for comparative genomics.</title>
        <authorList>
            <person name="Stevens L."/>
            <person name="Andersen E.C."/>
        </authorList>
    </citation>
    <scope>NUCLEOTIDE SEQUENCE [LARGE SCALE GENOMIC DNA]</scope>
    <source>
        <strain evidence="14">QX1410_ONT</strain>
        <tissue evidence="14">Whole-organism</tissue>
    </source>
</reference>
<dbReference type="GO" id="GO:0019216">
    <property type="term" value="P:regulation of lipid metabolic process"/>
    <property type="evidence" value="ECO:0007669"/>
    <property type="project" value="EnsemblMetazoa"/>
</dbReference>
<keyword evidence="3" id="KW-0479">Metal-binding</keyword>